<protein>
    <recommendedName>
        <fullName evidence="4">Shugoshin C-terminal domain-containing protein</fullName>
    </recommendedName>
</protein>
<feature type="compositionally biased region" description="Polar residues" evidence="3">
    <location>
        <begin position="624"/>
        <end position="633"/>
    </location>
</feature>
<dbReference type="InParanoid" id="F4RCN6"/>
<feature type="compositionally biased region" description="Polar residues" evidence="3">
    <location>
        <begin position="246"/>
        <end position="293"/>
    </location>
</feature>
<dbReference type="EMBL" id="GL883096">
    <property type="protein sequence ID" value="EGG10016.1"/>
    <property type="molecule type" value="Genomic_DNA"/>
</dbReference>
<evidence type="ECO:0000256" key="2">
    <source>
        <dbReference type="ARBA" id="ARBA00022829"/>
    </source>
</evidence>
<accession>F4RCN6</accession>
<dbReference type="KEGG" id="mlr:MELLADRAFT_103698"/>
<sequence length="659" mass="73220">MPATRSTGPPNSASLQPIIMEAFEHFKQKHSKQNQDLIHKNRLLLKTITELENLITELRNQNISLRLEVTKARRNPSNSTSTSHPSSKSNELPNSSIRLAISDILSRCQFIQSALDSPSTSHHNPTLAEGLFATALTTSQQAYQDDRPHIRIPKPHAELIALRERRRSELASDGAETRLSFIDECSSQDETSTHETRPTDLKATYDLESASSSSSGSDSPARRQASRHAGIDSSFISERSHRRQSILPNMQNEPLVQPSTSIQDEQDQYSSLPPSSNHVPNLAPTQHKVSQRQMFRKSRLKTIPTRDLDSSDAESEENNKSESENDEEMNSSHELARSEAEQSPSPQPSPIHIRTDTRPGKKRRANISISSGFVPAISPEIFSLTSSITNQECVPSIVNLPNLTSGSQERINQKSKSIKTNNRLQVVSETSASRRRDSGLKKDSQADIEERERSDDDDDENESSNPIRNPDEKWPKQKKVTKGKKRARGSLDAVKEETLVPSMKIEESTTENGSAGGSREARRARKEVNYALPSLNKKMRRPEDYVSTVKRASLTTHGLPRGASKSGQRSSSGGSIPSRIKSPTISSSLNSSIGSSKSIKSNKKLDELESNHQEEIDLNKKKNVLQNVEENLFSSNSNRTSTSSSHNRSQNLRRHSGLT</sequence>
<dbReference type="RefSeq" id="XP_007407070.1">
    <property type="nucleotide sequence ID" value="XM_007407008.1"/>
</dbReference>
<feature type="compositionally biased region" description="Basic residues" evidence="3">
    <location>
        <begin position="476"/>
        <end position="488"/>
    </location>
</feature>
<dbReference type="eggNOG" id="ENOG502R24H">
    <property type="taxonomic scope" value="Eukaryota"/>
</dbReference>
<feature type="compositionally biased region" description="Low complexity" evidence="3">
    <location>
        <begin position="209"/>
        <end position="219"/>
    </location>
</feature>
<dbReference type="OrthoDB" id="2507001at2759"/>
<proteinExistence type="inferred from homology"/>
<keyword evidence="2" id="KW-0159">Chromosome partition</keyword>
<feature type="region of interest" description="Disordered" evidence="3">
    <location>
        <begin position="407"/>
        <end position="659"/>
    </location>
</feature>
<dbReference type="VEuPathDB" id="FungiDB:MELLADRAFT_103698"/>
<evidence type="ECO:0000313" key="5">
    <source>
        <dbReference type="EMBL" id="EGG10016.1"/>
    </source>
</evidence>
<dbReference type="AlphaFoldDB" id="F4RCN6"/>
<feature type="compositionally biased region" description="Polar residues" evidence="3">
    <location>
        <begin position="407"/>
        <end position="431"/>
    </location>
</feature>
<dbReference type="GO" id="GO:0000775">
    <property type="term" value="C:chromosome, centromeric region"/>
    <property type="evidence" value="ECO:0007669"/>
    <property type="project" value="InterPro"/>
</dbReference>
<feature type="compositionally biased region" description="Basic and acidic residues" evidence="3">
    <location>
        <begin position="603"/>
        <end position="620"/>
    </location>
</feature>
<feature type="region of interest" description="Disordered" evidence="3">
    <location>
        <begin position="69"/>
        <end position="94"/>
    </location>
</feature>
<evidence type="ECO:0000313" key="6">
    <source>
        <dbReference type="Proteomes" id="UP000001072"/>
    </source>
</evidence>
<dbReference type="InterPro" id="IPR011515">
    <property type="entry name" value="Shugoshin_C"/>
</dbReference>
<feature type="compositionally biased region" description="Low complexity" evidence="3">
    <location>
        <begin position="564"/>
        <end position="599"/>
    </location>
</feature>
<dbReference type="GO" id="GO:0005634">
    <property type="term" value="C:nucleus"/>
    <property type="evidence" value="ECO:0007669"/>
    <property type="project" value="InterPro"/>
</dbReference>
<feature type="domain" description="Shugoshin C-terminal" evidence="4">
    <location>
        <begin position="518"/>
        <end position="541"/>
    </location>
</feature>
<dbReference type="Pfam" id="PF07557">
    <property type="entry name" value="Shugoshin_C"/>
    <property type="match status" value="1"/>
</dbReference>
<evidence type="ECO:0000256" key="1">
    <source>
        <dbReference type="ARBA" id="ARBA00010845"/>
    </source>
</evidence>
<dbReference type="GeneID" id="18922053"/>
<name>F4RCN6_MELLP</name>
<dbReference type="HOGENOM" id="CLU_416236_0_0_1"/>
<feature type="compositionally biased region" description="Basic and acidic residues" evidence="3">
    <location>
        <begin position="432"/>
        <end position="454"/>
    </location>
</feature>
<feature type="compositionally biased region" description="Basic and acidic residues" evidence="3">
    <location>
        <begin position="330"/>
        <end position="340"/>
    </location>
</feature>
<comment type="similarity">
    <text evidence="1">Belongs to the shugoshin family.</text>
</comment>
<feature type="region of interest" description="Disordered" evidence="3">
    <location>
        <begin position="181"/>
        <end position="368"/>
    </location>
</feature>
<feature type="compositionally biased region" description="Basic and acidic residues" evidence="3">
    <location>
        <begin position="191"/>
        <end position="205"/>
    </location>
</feature>
<reference evidence="6" key="1">
    <citation type="journal article" date="2011" name="Proc. Natl. Acad. Sci. U.S.A.">
        <title>Obligate biotrophy features unraveled by the genomic analysis of rust fungi.</title>
        <authorList>
            <person name="Duplessis S."/>
            <person name="Cuomo C.A."/>
            <person name="Lin Y.-C."/>
            <person name="Aerts A."/>
            <person name="Tisserant E."/>
            <person name="Veneault-Fourrey C."/>
            <person name="Joly D.L."/>
            <person name="Hacquard S."/>
            <person name="Amselem J."/>
            <person name="Cantarel B.L."/>
            <person name="Chiu R."/>
            <person name="Coutinho P.M."/>
            <person name="Feau N."/>
            <person name="Field M."/>
            <person name="Frey P."/>
            <person name="Gelhaye E."/>
            <person name="Goldberg J."/>
            <person name="Grabherr M.G."/>
            <person name="Kodira C.D."/>
            <person name="Kohler A."/>
            <person name="Kuees U."/>
            <person name="Lindquist E.A."/>
            <person name="Lucas S.M."/>
            <person name="Mago R."/>
            <person name="Mauceli E."/>
            <person name="Morin E."/>
            <person name="Murat C."/>
            <person name="Pangilinan J.L."/>
            <person name="Park R."/>
            <person name="Pearson M."/>
            <person name="Quesneville H."/>
            <person name="Rouhier N."/>
            <person name="Sakthikumar S."/>
            <person name="Salamov A.A."/>
            <person name="Schmutz J."/>
            <person name="Selles B."/>
            <person name="Shapiro H."/>
            <person name="Tanguay P."/>
            <person name="Tuskan G.A."/>
            <person name="Henrissat B."/>
            <person name="Van de Peer Y."/>
            <person name="Rouze P."/>
            <person name="Ellis J.G."/>
            <person name="Dodds P.N."/>
            <person name="Schein J.E."/>
            <person name="Zhong S."/>
            <person name="Hamelin R.C."/>
            <person name="Grigoriev I.V."/>
            <person name="Szabo L.J."/>
            <person name="Martin F."/>
        </authorList>
    </citation>
    <scope>NUCLEOTIDE SEQUENCE [LARGE SCALE GENOMIC DNA]</scope>
    <source>
        <strain evidence="6">98AG31 / pathotype 3-4-7</strain>
    </source>
</reference>
<keyword evidence="6" id="KW-1185">Reference proteome</keyword>
<feature type="compositionally biased region" description="Low complexity" evidence="3">
    <location>
        <begin position="634"/>
        <end position="649"/>
    </location>
</feature>
<dbReference type="GO" id="GO:0045132">
    <property type="term" value="P:meiotic chromosome segregation"/>
    <property type="evidence" value="ECO:0007669"/>
    <property type="project" value="InterPro"/>
</dbReference>
<dbReference type="Proteomes" id="UP000001072">
    <property type="component" value="Unassembled WGS sequence"/>
</dbReference>
<evidence type="ECO:0000256" key="3">
    <source>
        <dbReference type="SAM" id="MobiDB-lite"/>
    </source>
</evidence>
<evidence type="ECO:0000259" key="4">
    <source>
        <dbReference type="Pfam" id="PF07557"/>
    </source>
</evidence>
<organism evidence="6">
    <name type="scientific">Melampsora larici-populina (strain 98AG31 / pathotype 3-4-7)</name>
    <name type="common">Poplar leaf rust fungus</name>
    <dbReference type="NCBI Taxonomy" id="747676"/>
    <lineage>
        <taxon>Eukaryota</taxon>
        <taxon>Fungi</taxon>
        <taxon>Dikarya</taxon>
        <taxon>Basidiomycota</taxon>
        <taxon>Pucciniomycotina</taxon>
        <taxon>Pucciniomycetes</taxon>
        <taxon>Pucciniales</taxon>
        <taxon>Melampsoraceae</taxon>
        <taxon>Melampsora</taxon>
    </lineage>
</organism>
<feature type="compositionally biased region" description="Low complexity" evidence="3">
    <location>
        <begin position="75"/>
        <end position="90"/>
    </location>
</feature>
<gene>
    <name evidence="5" type="ORF">MELLADRAFT_103698</name>
</gene>